<dbReference type="PROSITE" id="PS00678">
    <property type="entry name" value="WD_REPEATS_1"/>
    <property type="match status" value="1"/>
</dbReference>
<dbReference type="InterPro" id="IPR020472">
    <property type="entry name" value="WD40_PAC1"/>
</dbReference>
<keyword evidence="1 3" id="KW-0853">WD repeat</keyword>
<feature type="repeat" description="WD" evidence="3">
    <location>
        <begin position="264"/>
        <end position="285"/>
    </location>
</feature>
<protein>
    <submittedName>
        <fullName evidence="4">WD40-repeat-containing domain protein</fullName>
    </submittedName>
</protein>
<evidence type="ECO:0000256" key="3">
    <source>
        <dbReference type="PROSITE-ProRule" id="PRU00221"/>
    </source>
</evidence>
<organism evidence="4 5">
    <name type="scientific">Dunaliella salina</name>
    <name type="common">Green alga</name>
    <name type="synonym">Protococcus salinus</name>
    <dbReference type="NCBI Taxonomy" id="3046"/>
    <lineage>
        <taxon>Eukaryota</taxon>
        <taxon>Viridiplantae</taxon>
        <taxon>Chlorophyta</taxon>
        <taxon>core chlorophytes</taxon>
        <taxon>Chlorophyceae</taxon>
        <taxon>CS clade</taxon>
        <taxon>Chlamydomonadales</taxon>
        <taxon>Dunaliellaceae</taxon>
        <taxon>Dunaliella</taxon>
    </lineage>
</organism>
<feature type="repeat" description="WD" evidence="3">
    <location>
        <begin position="64"/>
        <end position="105"/>
    </location>
</feature>
<feature type="repeat" description="WD" evidence="3">
    <location>
        <begin position="327"/>
        <end position="363"/>
    </location>
</feature>
<dbReference type="InterPro" id="IPR036322">
    <property type="entry name" value="WD40_repeat_dom_sf"/>
</dbReference>
<dbReference type="PROSITE" id="PS50294">
    <property type="entry name" value="WD_REPEATS_REGION"/>
    <property type="match status" value="4"/>
</dbReference>
<gene>
    <name evidence="4" type="ORF">DUNSADRAFT_14596</name>
</gene>
<dbReference type="Pfam" id="PF00400">
    <property type="entry name" value="WD40"/>
    <property type="match status" value="5"/>
</dbReference>
<dbReference type="SUPFAM" id="SSF50978">
    <property type="entry name" value="WD40 repeat-like"/>
    <property type="match status" value="1"/>
</dbReference>
<feature type="repeat" description="WD" evidence="3">
    <location>
        <begin position="148"/>
        <end position="189"/>
    </location>
</feature>
<keyword evidence="2" id="KW-0677">Repeat</keyword>
<dbReference type="CDD" id="cd00200">
    <property type="entry name" value="WD40"/>
    <property type="match status" value="1"/>
</dbReference>
<name>A0ABQ7H2F2_DUNSA</name>
<dbReference type="PANTHER" id="PTHR19848">
    <property type="entry name" value="WD40 REPEAT PROTEIN"/>
    <property type="match status" value="1"/>
</dbReference>
<dbReference type="PROSITE" id="PS50082">
    <property type="entry name" value="WD_REPEATS_2"/>
    <property type="match status" value="6"/>
</dbReference>
<evidence type="ECO:0000313" key="5">
    <source>
        <dbReference type="Proteomes" id="UP000815325"/>
    </source>
</evidence>
<dbReference type="PANTHER" id="PTHR19848:SF8">
    <property type="entry name" value="F-BOX AND WD REPEAT DOMAIN CONTAINING 7"/>
    <property type="match status" value="1"/>
</dbReference>
<sequence length="363" mass="39944">MSRENSFSAPLSARASKELLDGFPVEGEQRFSPSLATVLTMTAPEGPPPERKARIVQAEKKHVLRGHAGPVQTLTFSPDSMSLASGSEDKTVRVWDVASGNLKNIFAGHLGKVYGLCYIGSGTILFSCSKDKMIMEWDMLRSEHRKNLEGHSNVVWSVCMAQEGQIAISVSHDETIRFWDTMKGQLLHTIKGGPSTGRHKAWPLKGQLLHTIKGGPGTGHHTATIYIIKGSPSIQQDREYRDDRRRVDDRYPGLISGYPVGREVTGSWDETMRLWDVETGNTLCIFSANSKVNTVFVSPDGDCVVSGGDDRIVRMWRISTQECFTNLSGHTDEVTGVAISPDGKFMASCANDKTIITYKVISL</sequence>
<dbReference type="InterPro" id="IPR001680">
    <property type="entry name" value="WD40_rpt"/>
</dbReference>
<accession>A0ABQ7H2F2</accession>
<proteinExistence type="predicted"/>
<evidence type="ECO:0000313" key="4">
    <source>
        <dbReference type="EMBL" id="KAF5841038.1"/>
    </source>
</evidence>
<dbReference type="Proteomes" id="UP000815325">
    <property type="component" value="Unassembled WGS sequence"/>
</dbReference>
<dbReference type="PRINTS" id="PR00320">
    <property type="entry name" value="GPROTEINBRPT"/>
</dbReference>
<dbReference type="InterPro" id="IPR015943">
    <property type="entry name" value="WD40/YVTN_repeat-like_dom_sf"/>
</dbReference>
<evidence type="ECO:0000256" key="1">
    <source>
        <dbReference type="ARBA" id="ARBA00022574"/>
    </source>
</evidence>
<dbReference type="InterPro" id="IPR019775">
    <property type="entry name" value="WD40_repeat_CS"/>
</dbReference>
<reference evidence="4" key="1">
    <citation type="submission" date="2017-08" db="EMBL/GenBank/DDBJ databases">
        <authorList>
            <person name="Polle J.E."/>
            <person name="Barry K."/>
            <person name="Cushman J."/>
            <person name="Schmutz J."/>
            <person name="Tran D."/>
            <person name="Hathwaick L.T."/>
            <person name="Yim W.C."/>
            <person name="Jenkins J."/>
            <person name="Mckie-Krisberg Z.M."/>
            <person name="Prochnik S."/>
            <person name="Lindquist E."/>
            <person name="Dockter R.B."/>
            <person name="Adam C."/>
            <person name="Molina H."/>
            <person name="Bunkerborg J."/>
            <person name="Jin E."/>
            <person name="Buchheim M."/>
            <person name="Magnuson J."/>
        </authorList>
    </citation>
    <scope>NUCLEOTIDE SEQUENCE</scope>
    <source>
        <strain evidence="4">CCAP 19/18</strain>
    </source>
</reference>
<evidence type="ECO:0000256" key="2">
    <source>
        <dbReference type="ARBA" id="ARBA00022737"/>
    </source>
</evidence>
<feature type="repeat" description="WD" evidence="3">
    <location>
        <begin position="285"/>
        <end position="326"/>
    </location>
</feature>
<dbReference type="SMART" id="SM00320">
    <property type="entry name" value="WD40"/>
    <property type="match status" value="6"/>
</dbReference>
<comment type="caution">
    <text evidence="4">The sequence shown here is derived from an EMBL/GenBank/DDBJ whole genome shotgun (WGS) entry which is preliminary data.</text>
</comment>
<keyword evidence="5" id="KW-1185">Reference proteome</keyword>
<dbReference type="Gene3D" id="2.130.10.10">
    <property type="entry name" value="YVTN repeat-like/Quinoprotein amine dehydrogenase"/>
    <property type="match status" value="3"/>
</dbReference>
<feature type="repeat" description="WD" evidence="3">
    <location>
        <begin position="106"/>
        <end position="147"/>
    </location>
</feature>
<dbReference type="EMBL" id="MU069496">
    <property type="protein sequence ID" value="KAF5841038.1"/>
    <property type="molecule type" value="Genomic_DNA"/>
</dbReference>